<dbReference type="EMBL" id="QGKX02000996">
    <property type="protein sequence ID" value="KAF3559812.1"/>
    <property type="molecule type" value="Genomic_DNA"/>
</dbReference>
<evidence type="ECO:0000259" key="2">
    <source>
        <dbReference type="PROSITE" id="PS50102"/>
    </source>
</evidence>
<dbReference type="PROSITE" id="PS50102">
    <property type="entry name" value="RRM"/>
    <property type="match status" value="1"/>
</dbReference>
<dbReference type="SUPFAM" id="SSF54928">
    <property type="entry name" value="RNA-binding domain, RBD"/>
    <property type="match status" value="1"/>
</dbReference>
<reference evidence="3" key="1">
    <citation type="submission" date="2019-12" db="EMBL/GenBank/DDBJ databases">
        <title>Genome sequencing and annotation of Brassica cretica.</title>
        <authorList>
            <person name="Studholme D.J."/>
            <person name="Sarris P."/>
        </authorList>
    </citation>
    <scope>NUCLEOTIDE SEQUENCE</scope>
    <source>
        <strain evidence="3">PFS-109/04</strain>
        <tissue evidence="3">Leaf</tissue>
    </source>
</reference>
<proteinExistence type="predicted"/>
<dbReference type="InterPro" id="IPR035979">
    <property type="entry name" value="RBD_domain_sf"/>
</dbReference>
<keyword evidence="1" id="KW-0694">RNA-binding</keyword>
<accession>A0A8S9R854</accession>
<dbReference type="GO" id="GO:0003723">
    <property type="term" value="F:RNA binding"/>
    <property type="evidence" value="ECO:0007669"/>
    <property type="project" value="UniProtKB-UniRule"/>
</dbReference>
<gene>
    <name evidence="3" type="ORF">F2Q69_00011456</name>
</gene>
<sequence length="141" mass="16557">MVHGVHVLALEKKKRGMMQEVLVQKLTTSLPTDSKFAVALAVFYILKVDMFTSAQEKLHDWISRNPPITPLRRTMKLLFTPRFFSFLLLSRTNFRVTSLHQGYGFIEFFREEDADYAIKVLYISSMERLYVLPRQIKIKRA</sequence>
<organism evidence="3 4">
    <name type="scientific">Brassica cretica</name>
    <name type="common">Mustard</name>
    <dbReference type="NCBI Taxonomy" id="69181"/>
    <lineage>
        <taxon>Eukaryota</taxon>
        <taxon>Viridiplantae</taxon>
        <taxon>Streptophyta</taxon>
        <taxon>Embryophyta</taxon>
        <taxon>Tracheophyta</taxon>
        <taxon>Spermatophyta</taxon>
        <taxon>Magnoliopsida</taxon>
        <taxon>eudicotyledons</taxon>
        <taxon>Gunneridae</taxon>
        <taxon>Pentapetalae</taxon>
        <taxon>rosids</taxon>
        <taxon>malvids</taxon>
        <taxon>Brassicales</taxon>
        <taxon>Brassicaceae</taxon>
        <taxon>Brassiceae</taxon>
        <taxon>Brassica</taxon>
    </lineage>
</organism>
<evidence type="ECO:0000256" key="1">
    <source>
        <dbReference type="PROSITE-ProRule" id="PRU00176"/>
    </source>
</evidence>
<dbReference type="Proteomes" id="UP000712600">
    <property type="component" value="Unassembled WGS sequence"/>
</dbReference>
<dbReference type="InterPro" id="IPR000504">
    <property type="entry name" value="RRM_dom"/>
</dbReference>
<protein>
    <recommendedName>
        <fullName evidence="2">RRM domain-containing protein</fullName>
    </recommendedName>
</protein>
<name>A0A8S9R854_BRACR</name>
<evidence type="ECO:0000313" key="4">
    <source>
        <dbReference type="Proteomes" id="UP000712600"/>
    </source>
</evidence>
<dbReference type="AlphaFoldDB" id="A0A8S9R854"/>
<evidence type="ECO:0000313" key="3">
    <source>
        <dbReference type="EMBL" id="KAF3559812.1"/>
    </source>
</evidence>
<comment type="caution">
    <text evidence="3">The sequence shown here is derived from an EMBL/GenBank/DDBJ whole genome shotgun (WGS) entry which is preliminary data.</text>
</comment>
<feature type="domain" description="RRM" evidence="2">
    <location>
        <begin position="41"/>
        <end position="141"/>
    </location>
</feature>